<dbReference type="Pfam" id="PF00536">
    <property type="entry name" value="SAM_1"/>
    <property type="match status" value="1"/>
</dbReference>
<sequence length="553" mass="59930">MILMCFSQYTGKYVCVLGMLDSKMCVMSVCPVYVLQCDVCSAVLCGVGMRLRGRDLEDSTDSWIPNILGVQSVRLRLRLDHHDDKGRGCWQLVDMNKEAGPSGRRLTSQTPPLCSETLMSIPAASAQSGGGEMQSPGVISPSFLPPPGTKVPGRKRGRPPIRKLEFQSRYPEPLPPIKVPKKRGRKPGFKLKSRMVMTPISPPSSTPEPDMSSIPQDAATIPHSATPQILTVCIYVNKHVNTGPNLDRQKVLKLPDHLGPARPSVVLQQAVQGCIDSAYLQKTVFTLLTQGYGGEKISATFDGKQHLLSLPVVNSVGYVLRFLKKLCRSLLCENLFSDQPIAPSSSGSSSSSSTSSSSSLSFHAEKLGDGQPKATDSPMREDYHGDGLDSSKRYSVDPSDSAFGAMTSPYPPKPAYGFRSGPAYSGGVCRQASSPSGFQEGNRSGKPSRGSLPTVKGSSCPQGPYSPVPEPSDARPRPSKDPSSWTVEEVVWFIKDADPHSLGPHAEVFRKHEIDGDALLLLKSDMIMKYLGLKLGPALKLCYHIDKLKQSKF</sequence>
<dbReference type="FunFam" id="1.10.150.50:FF:000018">
    <property type="entry name" value="Polycomb protein scmh1 isoform 4"/>
    <property type="match status" value="1"/>
</dbReference>
<dbReference type="GO" id="GO:0042393">
    <property type="term" value="F:histone binding"/>
    <property type="evidence" value="ECO:0007669"/>
    <property type="project" value="TreeGrafter"/>
</dbReference>
<dbReference type="CDD" id="cd09578">
    <property type="entry name" value="SAM_Scm"/>
    <property type="match status" value="1"/>
</dbReference>
<dbReference type="PANTHER" id="PTHR12247">
    <property type="entry name" value="POLYCOMB GROUP PROTEIN"/>
    <property type="match status" value="1"/>
</dbReference>
<dbReference type="OrthoDB" id="5912862at2759"/>
<name>A0A6P8GRJ6_CLUHA</name>
<proteinExistence type="inferred from homology"/>
<dbReference type="InterPro" id="IPR021987">
    <property type="entry name" value="SLED"/>
</dbReference>
<dbReference type="PANTHER" id="PTHR12247:SF85">
    <property type="entry name" value="SEX COMB ON MIDLEG-LIKE PROTEIN 4"/>
    <property type="match status" value="1"/>
</dbReference>
<feature type="region of interest" description="Disordered" evidence="7">
    <location>
        <begin position="171"/>
        <end position="190"/>
    </location>
</feature>
<gene>
    <name evidence="10" type="primary">scml4</name>
</gene>
<dbReference type="InterPro" id="IPR047531">
    <property type="entry name" value="SAM_Scm-like"/>
</dbReference>
<feature type="region of interest" description="Disordered" evidence="7">
    <location>
        <begin position="341"/>
        <end position="400"/>
    </location>
</feature>
<keyword evidence="4" id="KW-0805">Transcription regulation</keyword>
<dbReference type="SMART" id="SM00454">
    <property type="entry name" value="SAM"/>
    <property type="match status" value="1"/>
</dbReference>
<feature type="compositionally biased region" description="Low complexity" evidence="7">
    <location>
        <begin position="344"/>
        <end position="361"/>
    </location>
</feature>
<evidence type="ECO:0000256" key="3">
    <source>
        <dbReference type="ARBA" id="ARBA00022491"/>
    </source>
</evidence>
<dbReference type="KEGG" id="char:105907601"/>
<organism evidence="9 10">
    <name type="scientific">Clupea harengus</name>
    <name type="common">Atlantic herring</name>
    <dbReference type="NCBI Taxonomy" id="7950"/>
    <lineage>
        <taxon>Eukaryota</taxon>
        <taxon>Metazoa</taxon>
        <taxon>Chordata</taxon>
        <taxon>Craniata</taxon>
        <taxon>Vertebrata</taxon>
        <taxon>Euteleostomi</taxon>
        <taxon>Actinopterygii</taxon>
        <taxon>Neopterygii</taxon>
        <taxon>Teleostei</taxon>
        <taxon>Clupei</taxon>
        <taxon>Clupeiformes</taxon>
        <taxon>Clupeoidei</taxon>
        <taxon>Clupeidae</taxon>
        <taxon>Clupea</taxon>
    </lineage>
</organism>
<evidence type="ECO:0000256" key="2">
    <source>
        <dbReference type="ARBA" id="ARBA00008469"/>
    </source>
</evidence>
<feature type="region of interest" description="Disordered" evidence="7">
    <location>
        <begin position="426"/>
        <end position="483"/>
    </location>
</feature>
<dbReference type="Proteomes" id="UP000515152">
    <property type="component" value="Chromosome 15"/>
</dbReference>
<comment type="similarity">
    <text evidence="2">Belongs to the SCM family.</text>
</comment>
<evidence type="ECO:0000256" key="1">
    <source>
        <dbReference type="ARBA" id="ARBA00004123"/>
    </source>
</evidence>
<dbReference type="CTD" id="256380"/>
<feature type="domain" description="SAM" evidence="8">
    <location>
        <begin position="482"/>
        <end position="551"/>
    </location>
</feature>
<dbReference type="GO" id="GO:0045892">
    <property type="term" value="P:negative regulation of DNA-templated transcription"/>
    <property type="evidence" value="ECO:0007669"/>
    <property type="project" value="TreeGrafter"/>
</dbReference>
<feature type="compositionally biased region" description="Polar residues" evidence="7">
    <location>
        <begin position="431"/>
        <end position="442"/>
    </location>
</feature>
<evidence type="ECO:0000259" key="8">
    <source>
        <dbReference type="SMART" id="SM00454"/>
    </source>
</evidence>
<feature type="compositionally biased region" description="Basic and acidic residues" evidence="7">
    <location>
        <begin position="378"/>
        <end position="395"/>
    </location>
</feature>
<dbReference type="GO" id="GO:0005634">
    <property type="term" value="C:nucleus"/>
    <property type="evidence" value="ECO:0007669"/>
    <property type="project" value="UniProtKB-SubCell"/>
</dbReference>
<dbReference type="Pfam" id="PF12140">
    <property type="entry name" value="SLED"/>
    <property type="match status" value="1"/>
</dbReference>
<dbReference type="InterPro" id="IPR013761">
    <property type="entry name" value="SAM/pointed_sf"/>
</dbReference>
<accession>A0A6P8GRJ6</accession>
<comment type="subcellular location">
    <subcellularLocation>
        <location evidence="1">Nucleus</location>
    </subcellularLocation>
</comment>
<evidence type="ECO:0000256" key="7">
    <source>
        <dbReference type="SAM" id="MobiDB-lite"/>
    </source>
</evidence>
<dbReference type="InterPro" id="IPR050548">
    <property type="entry name" value="PcG_chromatin_remod_factors"/>
</dbReference>
<evidence type="ECO:0000256" key="4">
    <source>
        <dbReference type="ARBA" id="ARBA00023015"/>
    </source>
</evidence>
<evidence type="ECO:0000313" key="9">
    <source>
        <dbReference type="Proteomes" id="UP000515152"/>
    </source>
</evidence>
<dbReference type="AlphaFoldDB" id="A0A6P8GRJ6"/>
<dbReference type="GeneID" id="105907601"/>
<keyword evidence="6" id="KW-0539">Nucleus</keyword>
<dbReference type="InterPro" id="IPR001660">
    <property type="entry name" value="SAM"/>
</dbReference>
<keyword evidence="5" id="KW-0804">Transcription</keyword>
<dbReference type="Gene3D" id="3.90.1150.190">
    <property type="entry name" value="SLED domain"/>
    <property type="match status" value="1"/>
</dbReference>
<dbReference type="RefSeq" id="XP_031438077.1">
    <property type="nucleotide sequence ID" value="XM_031582217.2"/>
</dbReference>
<dbReference type="InterPro" id="IPR038348">
    <property type="entry name" value="SLED_sf"/>
</dbReference>
<feature type="region of interest" description="Disordered" evidence="7">
    <location>
        <begin position="125"/>
        <end position="159"/>
    </location>
</feature>
<dbReference type="GO" id="GO:0003682">
    <property type="term" value="F:chromatin binding"/>
    <property type="evidence" value="ECO:0007669"/>
    <property type="project" value="TreeGrafter"/>
</dbReference>
<dbReference type="Gene3D" id="1.10.150.50">
    <property type="entry name" value="Transcription Factor, Ets-1"/>
    <property type="match status" value="1"/>
</dbReference>
<protein>
    <submittedName>
        <fullName evidence="10">Sex comb on midleg-like protein 4 isoform X1</fullName>
    </submittedName>
</protein>
<reference evidence="10" key="1">
    <citation type="submission" date="2025-08" db="UniProtKB">
        <authorList>
            <consortium name="RefSeq"/>
        </authorList>
    </citation>
    <scope>IDENTIFICATION</scope>
</reference>
<evidence type="ECO:0000256" key="5">
    <source>
        <dbReference type="ARBA" id="ARBA00023163"/>
    </source>
</evidence>
<evidence type="ECO:0000256" key="6">
    <source>
        <dbReference type="ARBA" id="ARBA00023242"/>
    </source>
</evidence>
<keyword evidence="9" id="KW-1185">Reference proteome</keyword>
<evidence type="ECO:0000313" key="10">
    <source>
        <dbReference type="RefSeq" id="XP_031438077.1"/>
    </source>
</evidence>
<dbReference type="SUPFAM" id="SSF47769">
    <property type="entry name" value="SAM/Pointed domain"/>
    <property type="match status" value="1"/>
</dbReference>
<keyword evidence="3" id="KW-0678">Repressor</keyword>
<feature type="compositionally biased region" description="Basic residues" evidence="7">
    <location>
        <begin position="179"/>
        <end position="190"/>
    </location>
</feature>